<dbReference type="Proteomes" id="UP000823388">
    <property type="component" value="Chromosome 9K"/>
</dbReference>
<proteinExistence type="predicted"/>
<comment type="caution">
    <text evidence="1">The sequence shown here is derived from an EMBL/GenBank/DDBJ whole genome shotgun (WGS) entry which is preliminary data.</text>
</comment>
<organism evidence="1 2">
    <name type="scientific">Panicum virgatum</name>
    <name type="common">Blackwell switchgrass</name>
    <dbReference type="NCBI Taxonomy" id="38727"/>
    <lineage>
        <taxon>Eukaryota</taxon>
        <taxon>Viridiplantae</taxon>
        <taxon>Streptophyta</taxon>
        <taxon>Embryophyta</taxon>
        <taxon>Tracheophyta</taxon>
        <taxon>Spermatophyta</taxon>
        <taxon>Magnoliopsida</taxon>
        <taxon>Liliopsida</taxon>
        <taxon>Poales</taxon>
        <taxon>Poaceae</taxon>
        <taxon>PACMAD clade</taxon>
        <taxon>Panicoideae</taxon>
        <taxon>Panicodae</taxon>
        <taxon>Paniceae</taxon>
        <taxon>Panicinae</taxon>
        <taxon>Panicum</taxon>
        <taxon>Panicum sect. Hiantes</taxon>
    </lineage>
</organism>
<dbReference type="AlphaFoldDB" id="A0A8T0NHI8"/>
<keyword evidence="2" id="KW-1185">Reference proteome</keyword>
<accession>A0A8T0NHI8</accession>
<dbReference type="EMBL" id="CM029053">
    <property type="protein sequence ID" value="KAG2546526.1"/>
    <property type="molecule type" value="Genomic_DNA"/>
</dbReference>
<sequence>MANATYSRTVSHEREGGRWCARRPLEPAGRTCTCCHWSRLWDPPLSRTPLQPAAGWLISLALRFCWPDAAAAGEMQQGGASCSCTDAFAHVGRVFLSSQEPTEVEIFYESGAQSYPANSGDSDIKGFNDP</sequence>
<protein>
    <submittedName>
        <fullName evidence="1">Uncharacterized protein</fullName>
    </submittedName>
</protein>
<name>A0A8T0NHI8_PANVG</name>
<reference evidence="1" key="1">
    <citation type="submission" date="2020-05" db="EMBL/GenBank/DDBJ databases">
        <title>WGS assembly of Panicum virgatum.</title>
        <authorList>
            <person name="Lovell J.T."/>
            <person name="Jenkins J."/>
            <person name="Shu S."/>
            <person name="Juenger T.E."/>
            <person name="Schmutz J."/>
        </authorList>
    </citation>
    <scope>NUCLEOTIDE SEQUENCE</scope>
    <source>
        <strain evidence="1">AP13</strain>
    </source>
</reference>
<evidence type="ECO:0000313" key="2">
    <source>
        <dbReference type="Proteomes" id="UP000823388"/>
    </source>
</evidence>
<evidence type="ECO:0000313" key="1">
    <source>
        <dbReference type="EMBL" id="KAG2546526.1"/>
    </source>
</evidence>
<gene>
    <name evidence="1" type="ORF">PVAP13_9KG031457</name>
</gene>